<dbReference type="Proteomes" id="UP001203423">
    <property type="component" value="Unassembled WGS sequence"/>
</dbReference>
<accession>A0ABT0LE63</accession>
<evidence type="ECO:0000313" key="1">
    <source>
        <dbReference type="EMBL" id="MCL1125945.1"/>
    </source>
</evidence>
<name>A0ABT0LE63_9GAMM</name>
<organism evidence="1 2">
    <name type="scientific">Shewanella surugensis</name>
    <dbReference type="NCBI Taxonomy" id="212020"/>
    <lineage>
        <taxon>Bacteria</taxon>
        <taxon>Pseudomonadati</taxon>
        <taxon>Pseudomonadota</taxon>
        <taxon>Gammaproteobacteria</taxon>
        <taxon>Alteromonadales</taxon>
        <taxon>Shewanellaceae</taxon>
        <taxon>Shewanella</taxon>
    </lineage>
</organism>
<keyword evidence="2" id="KW-1185">Reference proteome</keyword>
<dbReference type="SUPFAM" id="SSF69635">
    <property type="entry name" value="Type III secretory system chaperone-like"/>
    <property type="match status" value="1"/>
</dbReference>
<comment type="caution">
    <text evidence="1">The sequence shown here is derived from an EMBL/GenBank/DDBJ whole genome shotgun (WGS) entry which is preliminary data.</text>
</comment>
<dbReference type="CDD" id="cd16364">
    <property type="entry name" value="T3SC_I-like"/>
    <property type="match status" value="1"/>
</dbReference>
<proteinExistence type="predicted"/>
<protein>
    <submittedName>
        <fullName evidence="1">Type III secretion system chaperone</fullName>
    </submittedName>
</protein>
<dbReference type="RefSeq" id="WP_248941276.1">
    <property type="nucleotide sequence ID" value="NZ_JAKIKS010000067.1"/>
</dbReference>
<dbReference type="EMBL" id="JAKIKS010000067">
    <property type="protein sequence ID" value="MCL1125945.1"/>
    <property type="molecule type" value="Genomic_DNA"/>
</dbReference>
<sequence>MIRKNMFCQLMSELARTFNIEMPVSHGDNNYTISFAEDINVCLYLSEKNQLAHGMIQFLELREDQISNANFYQTLLRLQFLGLDTSDCFFGMGNNNKNIYLFKNFKLKEIYISDFIEQMTELVNVFKKCREQFALNDLPMATPARNIPNREFRMLV</sequence>
<evidence type="ECO:0000313" key="2">
    <source>
        <dbReference type="Proteomes" id="UP001203423"/>
    </source>
</evidence>
<reference evidence="1 2" key="1">
    <citation type="submission" date="2022-01" db="EMBL/GenBank/DDBJ databases">
        <title>Whole genome-based taxonomy of the Shewanellaceae.</title>
        <authorList>
            <person name="Martin-Rodriguez A.J."/>
        </authorList>
    </citation>
    <scope>NUCLEOTIDE SEQUENCE [LARGE SCALE GENOMIC DNA]</scope>
    <source>
        <strain evidence="1 2">DSM 17177</strain>
    </source>
</reference>
<gene>
    <name evidence="1" type="ORF">L2764_16070</name>
</gene>
<dbReference type="Gene3D" id="3.30.1460.10">
    <property type="match status" value="1"/>
</dbReference>